<accession>A0A9P9DSN3</accession>
<gene>
    <name evidence="2" type="ORF">EDB81DRAFT_846899</name>
</gene>
<dbReference type="EMBL" id="JAGMUV010000021">
    <property type="protein sequence ID" value="KAH7124538.1"/>
    <property type="molecule type" value="Genomic_DNA"/>
</dbReference>
<evidence type="ECO:0000313" key="2">
    <source>
        <dbReference type="EMBL" id="KAH7124538.1"/>
    </source>
</evidence>
<evidence type="ECO:0000313" key="3">
    <source>
        <dbReference type="Proteomes" id="UP000738349"/>
    </source>
</evidence>
<protein>
    <submittedName>
        <fullName evidence="2">Uncharacterized protein</fullName>
    </submittedName>
</protein>
<proteinExistence type="predicted"/>
<keyword evidence="3" id="KW-1185">Reference proteome</keyword>
<reference evidence="2" key="1">
    <citation type="journal article" date="2021" name="Nat. Commun.">
        <title>Genetic determinants of endophytism in the Arabidopsis root mycobiome.</title>
        <authorList>
            <person name="Mesny F."/>
            <person name="Miyauchi S."/>
            <person name="Thiergart T."/>
            <person name="Pickel B."/>
            <person name="Atanasova L."/>
            <person name="Karlsson M."/>
            <person name="Huettel B."/>
            <person name="Barry K.W."/>
            <person name="Haridas S."/>
            <person name="Chen C."/>
            <person name="Bauer D."/>
            <person name="Andreopoulos W."/>
            <person name="Pangilinan J."/>
            <person name="LaButti K."/>
            <person name="Riley R."/>
            <person name="Lipzen A."/>
            <person name="Clum A."/>
            <person name="Drula E."/>
            <person name="Henrissat B."/>
            <person name="Kohler A."/>
            <person name="Grigoriev I.V."/>
            <person name="Martin F.M."/>
            <person name="Hacquard S."/>
        </authorList>
    </citation>
    <scope>NUCLEOTIDE SEQUENCE</scope>
    <source>
        <strain evidence="2">MPI-CAGE-AT-0147</strain>
    </source>
</reference>
<dbReference type="Proteomes" id="UP000738349">
    <property type="component" value="Unassembled WGS sequence"/>
</dbReference>
<evidence type="ECO:0000256" key="1">
    <source>
        <dbReference type="SAM" id="MobiDB-lite"/>
    </source>
</evidence>
<comment type="caution">
    <text evidence="2">The sequence shown here is derived from an EMBL/GenBank/DDBJ whole genome shotgun (WGS) entry which is preliminary data.</text>
</comment>
<name>A0A9P9DSN3_9HYPO</name>
<sequence length="311" mass="35399">MSPLKIPSEYVYYIQARKKHHKLFIMMSKTLALPGLYDEVVEVKDSPPWPVSLVSQLLRDRPKPVTVNIRARIPPPKAPGNPYFMIDTKTSTRKPIRQRTGYYLETRYFNGLAVEVLETVLLLKDTVIKDLWSLSYALSFSSKKIVTVLNTDKYTTPSSMLASGHFGNNQVGQLKVLVVLTSTDVVNKQEPVTPLRPDEYSTLVKEEKKRKRIKQEEYVKQGVHIKVKPEEPVLTAFRQSLTDDELKDIIKEIIIHEDMADPCEVEDPLRDLLFDDIPSDKGSGGMAGERDEVNRGDNEEILVPEFSINSD</sequence>
<organism evidence="2 3">
    <name type="scientific">Dactylonectria macrodidyma</name>
    <dbReference type="NCBI Taxonomy" id="307937"/>
    <lineage>
        <taxon>Eukaryota</taxon>
        <taxon>Fungi</taxon>
        <taxon>Dikarya</taxon>
        <taxon>Ascomycota</taxon>
        <taxon>Pezizomycotina</taxon>
        <taxon>Sordariomycetes</taxon>
        <taxon>Hypocreomycetidae</taxon>
        <taxon>Hypocreales</taxon>
        <taxon>Nectriaceae</taxon>
        <taxon>Dactylonectria</taxon>
    </lineage>
</organism>
<feature type="compositionally biased region" description="Basic and acidic residues" evidence="1">
    <location>
        <begin position="288"/>
        <end position="298"/>
    </location>
</feature>
<feature type="region of interest" description="Disordered" evidence="1">
    <location>
        <begin position="276"/>
        <end position="311"/>
    </location>
</feature>
<dbReference type="AlphaFoldDB" id="A0A9P9DSN3"/>